<dbReference type="EMBL" id="GGEC01068308">
    <property type="protein sequence ID" value="MBX48792.1"/>
    <property type="molecule type" value="Transcribed_RNA"/>
</dbReference>
<organism evidence="1">
    <name type="scientific">Rhizophora mucronata</name>
    <name type="common">Asiatic mangrove</name>
    <dbReference type="NCBI Taxonomy" id="61149"/>
    <lineage>
        <taxon>Eukaryota</taxon>
        <taxon>Viridiplantae</taxon>
        <taxon>Streptophyta</taxon>
        <taxon>Embryophyta</taxon>
        <taxon>Tracheophyta</taxon>
        <taxon>Spermatophyta</taxon>
        <taxon>Magnoliopsida</taxon>
        <taxon>eudicotyledons</taxon>
        <taxon>Gunneridae</taxon>
        <taxon>Pentapetalae</taxon>
        <taxon>rosids</taxon>
        <taxon>fabids</taxon>
        <taxon>Malpighiales</taxon>
        <taxon>Rhizophoraceae</taxon>
        <taxon>Rhizophora</taxon>
    </lineage>
</organism>
<reference evidence="1" key="1">
    <citation type="submission" date="2018-02" db="EMBL/GenBank/DDBJ databases">
        <title>Rhizophora mucronata_Transcriptome.</title>
        <authorList>
            <person name="Meera S.P."/>
            <person name="Sreeshan A."/>
            <person name="Augustine A."/>
        </authorList>
    </citation>
    <scope>NUCLEOTIDE SEQUENCE</scope>
    <source>
        <tissue evidence="1">Leaf</tissue>
    </source>
</reference>
<evidence type="ECO:0000313" key="1">
    <source>
        <dbReference type="EMBL" id="MBX48792.1"/>
    </source>
</evidence>
<accession>A0A2P2P243</accession>
<name>A0A2P2P243_RHIMU</name>
<dbReference type="AlphaFoldDB" id="A0A2P2P243"/>
<dbReference type="PROSITE" id="PS51257">
    <property type="entry name" value="PROKAR_LIPOPROTEIN"/>
    <property type="match status" value="1"/>
</dbReference>
<sequence>MSISRTLQHSRQRICELNYMSVTFYSCESPPVQNEKIMHATRAKRLPYYSEIVPFKQPWISHLKIFQGFLTSLGLHDKQPSSPINDLMNILFIRSLPDISGASFEAKVFVASGTGGLPISVTSMILFTISTTSLILGRALACLARHRLATTASFWADLRLCFPSSLGSKIKRNFFESERCGLTHSNSFCSFFGRF</sequence>
<proteinExistence type="predicted"/>
<protein>
    <submittedName>
        <fullName evidence="1">Uncharacterized protein</fullName>
    </submittedName>
</protein>